<reference evidence="1" key="1">
    <citation type="submission" date="2021-01" db="EMBL/GenBank/DDBJ databases">
        <authorList>
            <person name="Corre E."/>
            <person name="Pelletier E."/>
            <person name="Niang G."/>
            <person name="Scheremetjew M."/>
            <person name="Finn R."/>
            <person name="Kale V."/>
            <person name="Holt S."/>
            <person name="Cochrane G."/>
            <person name="Meng A."/>
            <person name="Brown T."/>
            <person name="Cohen L."/>
        </authorList>
    </citation>
    <scope>NUCLEOTIDE SEQUENCE</scope>
    <source>
        <strain evidence="1">RCC856</strain>
    </source>
</reference>
<dbReference type="InterPro" id="IPR038450">
    <property type="entry name" value="PSII_Psb27_sf"/>
</dbReference>
<dbReference type="PANTHER" id="PTHR34041">
    <property type="entry name" value="PHOTOSYSTEM II REPAIR PROTEIN PSB27-H1, CHLOROPLASTIC"/>
    <property type="match status" value="1"/>
</dbReference>
<proteinExistence type="inferred from homology"/>
<dbReference type="Pfam" id="PF13326">
    <property type="entry name" value="PSII_Pbs27"/>
    <property type="match status" value="1"/>
</dbReference>
<dbReference type="AlphaFoldDB" id="A0A7S2Z2E5"/>
<dbReference type="Gene3D" id="1.20.58.810">
    <property type="entry name" value="Photosystem II Pbs27"/>
    <property type="match status" value="1"/>
</dbReference>
<accession>A0A7S2Z2E5</accession>
<name>A0A7S2Z2E5_9CHLO</name>
<gene>
    <name evidence="1" type="ORF">CLAU1311_LOCUS3972</name>
</gene>
<organism evidence="1">
    <name type="scientific">Chloropicon laureae</name>
    <dbReference type="NCBI Taxonomy" id="464258"/>
    <lineage>
        <taxon>Eukaryota</taxon>
        <taxon>Viridiplantae</taxon>
        <taxon>Chlorophyta</taxon>
        <taxon>Chloropicophyceae</taxon>
        <taxon>Chloropicales</taxon>
        <taxon>Chloropicaceae</taxon>
        <taxon>Chloropicon</taxon>
    </lineage>
</organism>
<sequence>MAPHVAMPLQSCHTARANRALSLASKRTTVRSVSARAAAPRDDAQQSAKAVVGRREGVLFGLFGSAALAASPAPAHAGLFGGISEEVYVEDTTRVLGALKSTLDLTKESENRESVVLATKEESNKWVAKYRREGKFTGRPSYGNTYSVINAVLGHYNNFGADTLFPRKRLERATKEVDDAGRALTRGR</sequence>
<dbReference type="EMBL" id="HBHU01006128">
    <property type="protein sequence ID" value="CAE0018240.1"/>
    <property type="molecule type" value="Transcribed_RNA"/>
</dbReference>
<evidence type="ECO:0000313" key="1">
    <source>
        <dbReference type="EMBL" id="CAE0018240.1"/>
    </source>
</evidence>
<dbReference type="PANTHER" id="PTHR34041:SF1">
    <property type="entry name" value="PHOTOSYSTEM II REPAIR PROTEIN PSB27-H1, CHLOROPLASTIC"/>
    <property type="match status" value="1"/>
</dbReference>
<dbReference type="InterPro" id="IPR025585">
    <property type="entry name" value="PSII_Psb27"/>
</dbReference>
<dbReference type="GO" id="GO:0010206">
    <property type="term" value="P:photosystem II repair"/>
    <property type="evidence" value="ECO:0007669"/>
    <property type="project" value="InterPro"/>
</dbReference>
<dbReference type="GO" id="GO:0009543">
    <property type="term" value="C:chloroplast thylakoid lumen"/>
    <property type="evidence" value="ECO:0007669"/>
    <property type="project" value="TreeGrafter"/>
</dbReference>
<dbReference type="GO" id="GO:0010207">
    <property type="term" value="P:photosystem II assembly"/>
    <property type="evidence" value="ECO:0007669"/>
    <property type="project" value="InterPro"/>
</dbReference>
<dbReference type="HAMAP" id="MF_01481">
    <property type="entry name" value="PSII_Psb27"/>
    <property type="match status" value="1"/>
</dbReference>
<protein>
    <submittedName>
        <fullName evidence="1">Uncharacterized protein</fullName>
    </submittedName>
</protein>
<dbReference type="GO" id="GO:0009523">
    <property type="term" value="C:photosystem II"/>
    <property type="evidence" value="ECO:0007669"/>
    <property type="project" value="InterPro"/>
</dbReference>